<protein>
    <submittedName>
        <fullName evidence="7">Polysaccharide transporter, PST family</fullName>
    </submittedName>
</protein>
<keyword evidence="8" id="KW-1185">Reference proteome</keyword>
<sequence length="428" mass="48602">MLNKKTYLYIEKLKKSSLVRNGVWLYVLQIFQTVIPLFTLPYVTRVLGVDGYGMFSIALNLILYIQVLVEYGFNLSGTRKIALSSSEEISEIYSDIQTSKIYLCILSLITIFILFIYSTYDHSQKMCLILLFFLILGVTFQQTWLFQGLQKMKFITLINVFSRLVSVVLIFIFIHDSQDVYLYCILYSSTYVISGIVSLIVVNREFGIAYHFSPLIKVWYELKDGFSLFMTSAMSKIVTGFGITVLGFFATNEDVGIYSAMQKIPYVLIMFFTPISQVLFPYISKQFSIDRSRGVKIAKNLFVILLVIMGAICFFIAIFAKILVPIIFGDDYAQGVTLIYVLLPWALISILNNVLGIQTLVACGFNKEYSKIFSVNIIVTIVLNVFFGKIYGSMGVAMATLIAESTLMICLALFIWVKRETIKGENNV</sequence>
<feature type="transmembrane region" description="Helical" evidence="6">
    <location>
        <begin position="180"/>
        <end position="202"/>
    </location>
</feature>
<gene>
    <name evidence="7" type="ORF">SAMN04488579_11390</name>
</gene>
<evidence type="ECO:0000256" key="4">
    <source>
        <dbReference type="ARBA" id="ARBA00022989"/>
    </source>
</evidence>
<evidence type="ECO:0000313" key="7">
    <source>
        <dbReference type="EMBL" id="SDY01840.1"/>
    </source>
</evidence>
<dbReference type="PANTHER" id="PTHR30250:SF11">
    <property type="entry name" value="O-ANTIGEN TRANSPORTER-RELATED"/>
    <property type="match status" value="1"/>
</dbReference>
<feature type="transmembrane region" description="Helical" evidence="6">
    <location>
        <begin position="372"/>
        <end position="391"/>
    </location>
</feature>
<feature type="transmembrane region" description="Helical" evidence="6">
    <location>
        <begin position="52"/>
        <end position="73"/>
    </location>
</feature>
<evidence type="ECO:0000256" key="6">
    <source>
        <dbReference type="SAM" id="Phobius"/>
    </source>
</evidence>
<dbReference type="GO" id="GO:0005886">
    <property type="term" value="C:plasma membrane"/>
    <property type="evidence" value="ECO:0007669"/>
    <property type="project" value="UniProtKB-SubCell"/>
</dbReference>
<keyword evidence="5 6" id="KW-0472">Membrane</keyword>
<proteinExistence type="predicted"/>
<dbReference type="CDD" id="cd13128">
    <property type="entry name" value="MATE_Wzx_like"/>
    <property type="match status" value="1"/>
</dbReference>
<feature type="transmembrane region" description="Helical" evidence="6">
    <location>
        <begin position="339"/>
        <end position="365"/>
    </location>
</feature>
<dbReference type="Pfam" id="PF01943">
    <property type="entry name" value="Polysacc_synt"/>
    <property type="match status" value="1"/>
</dbReference>
<feature type="transmembrane region" description="Helical" evidence="6">
    <location>
        <begin position="301"/>
        <end position="327"/>
    </location>
</feature>
<evidence type="ECO:0000256" key="5">
    <source>
        <dbReference type="ARBA" id="ARBA00023136"/>
    </source>
</evidence>
<feature type="transmembrane region" description="Helical" evidence="6">
    <location>
        <begin position="101"/>
        <end position="120"/>
    </location>
</feature>
<keyword evidence="4 6" id="KW-1133">Transmembrane helix</keyword>
<organism evidence="7 8">
    <name type="scientific">Eubacterium barkeri</name>
    <name type="common">Clostridium barkeri</name>
    <dbReference type="NCBI Taxonomy" id="1528"/>
    <lineage>
        <taxon>Bacteria</taxon>
        <taxon>Bacillati</taxon>
        <taxon>Bacillota</taxon>
        <taxon>Clostridia</taxon>
        <taxon>Eubacteriales</taxon>
        <taxon>Eubacteriaceae</taxon>
        <taxon>Eubacterium</taxon>
    </lineage>
</organism>
<keyword evidence="3 6" id="KW-0812">Transmembrane</keyword>
<comment type="subcellular location">
    <subcellularLocation>
        <location evidence="1">Cell membrane</location>
        <topology evidence="1">Multi-pass membrane protein</topology>
    </subcellularLocation>
</comment>
<dbReference type="InterPro" id="IPR050833">
    <property type="entry name" value="Poly_Biosynth_Transport"/>
</dbReference>
<dbReference type="EMBL" id="FNOU01000013">
    <property type="protein sequence ID" value="SDY01840.1"/>
    <property type="molecule type" value="Genomic_DNA"/>
</dbReference>
<reference evidence="8" key="1">
    <citation type="submission" date="2016-10" db="EMBL/GenBank/DDBJ databases">
        <authorList>
            <person name="Varghese N."/>
            <person name="Submissions S."/>
        </authorList>
    </citation>
    <scope>NUCLEOTIDE SEQUENCE [LARGE SCALE GENOMIC DNA]</scope>
    <source>
        <strain evidence="8">VPI 5359</strain>
    </source>
</reference>
<accession>A0A1H3GFJ6</accession>
<feature type="transmembrane region" description="Helical" evidence="6">
    <location>
        <begin position="226"/>
        <end position="251"/>
    </location>
</feature>
<name>A0A1H3GFJ6_EUBBA</name>
<evidence type="ECO:0000313" key="8">
    <source>
        <dbReference type="Proteomes" id="UP000199652"/>
    </source>
</evidence>
<feature type="transmembrane region" description="Helical" evidence="6">
    <location>
        <begin position="263"/>
        <end position="280"/>
    </location>
</feature>
<evidence type="ECO:0000256" key="1">
    <source>
        <dbReference type="ARBA" id="ARBA00004651"/>
    </source>
</evidence>
<keyword evidence="2" id="KW-1003">Cell membrane</keyword>
<dbReference type="AlphaFoldDB" id="A0A1H3GFJ6"/>
<evidence type="ECO:0000256" key="3">
    <source>
        <dbReference type="ARBA" id="ARBA00022692"/>
    </source>
</evidence>
<feature type="transmembrane region" description="Helical" evidence="6">
    <location>
        <begin position="21"/>
        <end position="40"/>
    </location>
</feature>
<feature type="transmembrane region" description="Helical" evidence="6">
    <location>
        <begin position="154"/>
        <end position="174"/>
    </location>
</feature>
<dbReference type="RefSeq" id="WP_090245596.1">
    <property type="nucleotide sequence ID" value="NZ_FNOU01000013.1"/>
</dbReference>
<evidence type="ECO:0000256" key="2">
    <source>
        <dbReference type="ARBA" id="ARBA00022475"/>
    </source>
</evidence>
<dbReference type="Proteomes" id="UP000199652">
    <property type="component" value="Unassembled WGS sequence"/>
</dbReference>
<feature type="transmembrane region" description="Helical" evidence="6">
    <location>
        <begin position="397"/>
        <end position="417"/>
    </location>
</feature>
<dbReference type="InterPro" id="IPR002797">
    <property type="entry name" value="Polysacc_synth"/>
</dbReference>
<dbReference type="STRING" id="1528.SAMN04488579_11390"/>
<feature type="transmembrane region" description="Helical" evidence="6">
    <location>
        <begin position="126"/>
        <end position="147"/>
    </location>
</feature>
<dbReference type="PANTHER" id="PTHR30250">
    <property type="entry name" value="PST FAMILY PREDICTED COLANIC ACID TRANSPORTER"/>
    <property type="match status" value="1"/>
</dbReference>